<keyword evidence="2 4" id="KW-1133">Transmembrane helix</keyword>
<sequence>MTAPRLGAAPRAWAMLALVALIGLNLRPFLTGPGTVLAGIEADTGLGHLGASMLTVLPMLLMGVGAFLAPAVQARVGTRRGVLAALLALALGSALRLAAWDGALLVATAALCGLGVAYIQAVFPGVIKDRFPGRMAAVMGVYSAMMMGGGALGARLTSRLAGGAGDSWRAALAWLAVPALIAFAAAWRYLAETPAARRDGALAGTLLRRPRTWLLIAAFGLVNGGYSSMVAWLAPAVQAQGWSIAQSGDLMVAMTIAQAAAALTLPALAARRADRRPWLYATLAMQVAGFAGMAFWPAAAPLAWALIGGAGLGGCFALTFIAALDHFSQAEPAGVLAALMQGGGFLIAGLAPFAVAALRAATGGFAAGWTMHLACVAIACLLIQRLDPASYAQVMAAQPGAAATRRVPSA</sequence>
<feature type="transmembrane region" description="Helical" evidence="4">
    <location>
        <begin position="336"/>
        <end position="358"/>
    </location>
</feature>
<feature type="transmembrane region" description="Helical" evidence="4">
    <location>
        <begin position="168"/>
        <end position="191"/>
    </location>
</feature>
<evidence type="ECO:0000259" key="5">
    <source>
        <dbReference type="PROSITE" id="PS50850"/>
    </source>
</evidence>
<dbReference type="Gene3D" id="1.20.1250.20">
    <property type="entry name" value="MFS general substrate transporter like domains"/>
    <property type="match status" value="1"/>
</dbReference>
<dbReference type="PANTHER" id="PTHR23523:SF1">
    <property type="entry name" value="CYANATE TRANSPORT PROTEIN CYNX"/>
    <property type="match status" value="1"/>
</dbReference>
<dbReference type="Proteomes" id="UP000007564">
    <property type="component" value="Chromosome"/>
</dbReference>
<dbReference type="HOGENOM" id="CLU_038046_4_0_4"/>
<organism evidence="6 7">
    <name type="scientific">Bordetella bronchiseptica 253</name>
    <dbReference type="NCBI Taxonomy" id="568707"/>
    <lineage>
        <taxon>Bacteria</taxon>
        <taxon>Pseudomonadati</taxon>
        <taxon>Pseudomonadota</taxon>
        <taxon>Betaproteobacteria</taxon>
        <taxon>Burkholderiales</taxon>
        <taxon>Alcaligenaceae</taxon>
        <taxon>Bordetella</taxon>
    </lineage>
</organism>
<dbReference type="PROSITE" id="PS50850">
    <property type="entry name" value="MFS"/>
    <property type="match status" value="1"/>
</dbReference>
<dbReference type="OrthoDB" id="5758872at2"/>
<feature type="transmembrane region" description="Helical" evidence="4">
    <location>
        <begin position="364"/>
        <end position="383"/>
    </location>
</feature>
<feature type="transmembrane region" description="Helical" evidence="4">
    <location>
        <begin position="250"/>
        <end position="270"/>
    </location>
</feature>
<feature type="transmembrane region" description="Helical" evidence="4">
    <location>
        <begin position="212"/>
        <end position="234"/>
    </location>
</feature>
<dbReference type="EMBL" id="HE965806">
    <property type="protein sequence ID" value="CCJ54208.1"/>
    <property type="molecule type" value="Genomic_DNA"/>
</dbReference>
<feature type="transmembrane region" description="Helical" evidence="4">
    <location>
        <begin position="302"/>
        <end position="324"/>
    </location>
</feature>
<name>A0A0C6P479_BORBO</name>
<evidence type="ECO:0000256" key="4">
    <source>
        <dbReference type="SAM" id="Phobius"/>
    </source>
</evidence>
<feature type="transmembrane region" description="Helical" evidence="4">
    <location>
        <begin position="135"/>
        <end position="156"/>
    </location>
</feature>
<feature type="transmembrane region" description="Helical" evidence="4">
    <location>
        <begin position="81"/>
        <end position="98"/>
    </location>
</feature>
<evidence type="ECO:0000256" key="1">
    <source>
        <dbReference type="ARBA" id="ARBA00022692"/>
    </source>
</evidence>
<feature type="transmembrane region" description="Helical" evidence="4">
    <location>
        <begin position="48"/>
        <end position="69"/>
    </location>
</feature>
<feature type="domain" description="Major facilitator superfamily (MFS) profile" evidence="5">
    <location>
        <begin position="11"/>
        <end position="391"/>
    </location>
</feature>
<dbReference type="NCBIfam" id="NF007256">
    <property type="entry name" value="PRK09705.1"/>
    <property type="match status" value="1"/>
</dbReference>
<feature type="transmembrane region" description="Helical" evidence="4">
    <location>
        <begin position="104"/>
        <end position="123"/>
    </location>
</feature>
<dbReference type="GO" id="GO:0022857">
    <property type="term" value="F:transmembrane transporter activity"/>
    <property type="evidence" value="ECO:0007669"/>
    <property type="project" value="InterPro"/>
</dbReference>
<dbReference type="RefSeq" id="WP_015064385.1">
    <property type="nucleotide sequence ID" value="NC_019382.1"/>
</dbReference>
<dbReference type="Pfam" id="PF07690">
    <property type="entry name" value="MFS_1"/>
    <property type="match status" value="1"/>
</dbReference>
<evidence type="ECO:0000256" key="3">
    <source>
        <dbReference type="ARBA" id="ARBA00023136"/>
    </source>
</evidence>
<accession>A0A0C6P479</accession>
<feature type="transmembrane region" description="Helical" evidence="4">
    <location>
        <begin position="277"/>
        <end position="296"/>
    </location>
</feature>
<dbReference type="KEGG" id="bbh:BN112_2291"/>
<dbReference type="InterPro" id="IPR052524">
    <property type="entry name" value="MFS_Cyanate_Porter"/>
</dbReference>
<proteinExistence type="predicted"/>
<gene>
    <name evidence="6" type="ORF">BN112_2291</name>
</gene>
<dbReference type="PANTHER" id="PTHR23523">
    <property type="match status" value="1"/>
</dbReference>
<evidence type="ECO:0000313" key="7">
    <source>
        <dbReference type="Proteomes" id="UP000007564"/>
    </source>
</evidence>
<protein>
    <submittedName>
        <fullName evidence="6">Putative membrane transport protein</fullName>
    </submittedName>
</protein>
<dbReference type="InterPro" id="IPR036259">
    <property type="entry name" value="MFS_trans_sf"/>
</dbReference>
<dbReference type="InterPro" id="IPR011701">
    <property type="entry name" value="MFS"/>
</dbReference>
<evidence type="ECO:0000313" key="6">
    <source>
        <dbReference type="EMBL" id="CCJ54208.1"/>
    </source>
</evidence>
<dbReference type="SUPFAM" id="SSF103473">
    <property type="entry name" value="MFS general substrate transporter"/>
    <property type="match status" value="1"/>
</dbReference>
<keyword evidence="3 4" id="KW-0472">Membrane</keyword>
<evidence type="ECO:0000256" key="2">
    <source>
        <dbReference type="ARBA" id="ARBA00022989"/>
    </source>
</evidence>
<keyword evidence="1 4" id="KW-0812">Transmembrane</keyword>
<dbReference type="InterPro" id="IPR020846">
    <property type="entry name" value="MFS_dom"/>
</dbReference>
<reference evidence="6 7" key="1">
    <citation type="journal article" date="2012" name="BMC Genomics">
        <title>Comparative genomics of the classical Bordetella subspecies: the evolution and exchange of virulence-associated diversity amongst closely related pathogens.</title>
        <authorList>
            <person name="Park J."/>
            <person name="Zhang Y."/>
            <person name="Buboltz A.M."/>
            <person name="Zhang X."/>
            <person name="Schuster S.C."/>
            <person name="Ahuja U."/>
            <person name="Liu M."/>
            <person name="Miller J.F."/>
            <person name="Sebaihia M."/>
            <person name="Bentley S.D."/>
            <person name="Parkhill J."/>
            <person name="Harvill E.T."/>
        </authorList>
    </citation>
    <scope>NUCLEOTIDE SEQUENCE [LARGE SCALE GENOMIC DNA]</scope>
    <source>
        <strain evidence="6 7">253</strain>
    </source>
</reference>
<dbReference type="AlphaFoldDB" id="A0A0C6P479"/>